<organism evidence="1 2">
    <name type="scientific">Stentor coeruleus</name>
    <dbReference type="NCBI Taxonomy" id="5963"/>
    <lineage>
        <taxon>Eukaryota</taxon>
        <taxon>Sar</taxon>
        <taxon>Alveolata</taxon>
        <taxon>Ciliophora</taxon>
        <taxon>Postciliodesmatophora</taxon>
        <taxon>Heterotrichea</taxon>
        <taxon>Heterotrichida</taxon>
        <taxon>Stentoridae</taxon>
        <taxon>Stentor</taxon>
    </lineage>
</organism>
<dbReference type="EMBL" id="MPUH01000556">
    <property type="protein sequence ID" value="OMJ77793.1"/>
    <property type="molecule type" value="Genomic_DNA"/>
</dbReference>
<name>A0A1R2BLT1_9CILI</name>
<protein>
    <submittedName>
        <fullName evidence="1">Uncharacterized protein</fullName>
    </submittedName>
</protein>
<evidence type="ECO:0000313" key="1">
    <source>
        <dbReference type="EMBL" id="OMJ77793.1"/>
    </source>
</evidence>
<dbReference type="AlphaFoldDB" id="A0A1R2BLT1"/>
<accession>A0A1R2BLT1</accession>
<sequence>MNSLGYLTKKSDIETILESQTWKTMTPKKTTRPKPLILPKLKEVELLTEDSPIVKVPDSKPSFLMEPMRRKSLLAIPVGQFTARIKNLIIDEDMNYARIPLLPKYPFGKHIEMLSKEPEFKILPKEVLTNTETIKNLKIESGRIKRTITTSPSIPIIKKKKKSNKHLKILALAKSNSYLPLNFT</sequence>
<reference evidence="1 2" key="1">
    <citation type="submission" date="2016-11" db="EMBL/GenBank/DDBJ databases">
        <title>The macronuclear genome of Stentor coeruleus: a giant cell with tiny introns.</title>
        <authorList>
            <person name="Slabodnick M."/>
            <person name="Ruby J.G."/>
            <person name="Reiff S.B."/>
            <person name="Swart E.C."/>
            <person name="Gosai S."/>
            <person name="Prabakaran S."/>
            <person name="Witkowska E."/>
            <person name="Larue G.E."/>
            <person name="Fisher S."/>
            <person name="Freeman R.M."/>
            <person name="Gunawardena J."/>
            <person name="Chu W."/>
            <person name="Stover N.A."/>
            <person name="Gregory B.D."/>
            <person name="Nowacki M."/>
            <person name="Derisi J."/>
            <person name="Roy S.W."/>
            <person name="Marshall W.F."/>
            <person name="Sood P."/>
        </authorList>
    </citation>
    <scope>NUCLEOTIDE SEQUENCE [LARGE SCALE GENOMIC DNA]</scope>
    <source>
        <strain evidence="1">WM001</strain>
    </source>
</reference>
<proteinExistence type="predicted"/>
<evidence type="ECO:0000313" key="2">
    <source>
        <dbReference type="Proteomes" id="UP000187209"/>
    </source>
</evidence>
<comment type="caution">
    <text evidence="1">The sequence shown here is derived from an EMBL/GenBank/DDBJ whole genome shotgun (WGS) entry which is preliminary data.</text>
</comment>
<gene>
    <name evidence="1" type="ORF">SteCoe_22543</name>
</gene>
<keyword evidence="2" id="KW-1185">Reference proteome</keyword>
<dbReference type="Proteomes" id="UP000187209">
    <property type="component" value="Unassembled WGS sequence"/>
</dbReference>